<reference evidence="4" key="3">
    <citation type="submission" date="2021-05" db="EMBL/GenBank/DDBJ databases">
        <title>First report of NDM-5 and VEB-6 producing Proteus mirabilis isolated from blood of a sepsis patient in Kolkata, India.</title>
        <authorList>
            <person name="Halder G."/>
            <person name="Chaudhuri B."/>
            <person name="Dutta S."/>
        </authorList>
    </citation>
    <scope>NUCLEOTIDE SEQUENCE [LARGE SCALE GENOMIC DNA]</scope>
    <source>
        <strain evidence="4">7049</strain>
    </source>
</reference>
<dbReference type="EMBL" id="CP021694">
    <property type="protein sequence ID" value="ARX33501.1"/>
    <property type="molecule type" value="Genomic_DNA"/>
</dbReference>
<proteinExistence type="predicted"/>
<evidence type="ECO:0000313" key="9">
    <source>
        <dbReference type="Proteomes" id="UP000254191"/>
    </source>
</evidence>
<accession>A0A1Z1SSJ8</accession>
<dbReference type="Proteomes" id="UP000254191">
    <property type="component" value="Unassembled WGS sequence"/>
</dbReference>
<evidence type="ECO:0000313" key="10">
    <source>
        <dbReference type="Proteomes" id="UP001171165"/>
    </source>
</evidence>
<evidence type="ECO:0000313" key="2">
    <source>
        <dbReference type="EMBL" id="ARX33501.1"/>
    </source>
</evidence>
<dbReference type="RefSeq" id="WP_000160224.1">
    <property type="nucleotide sequence ID" value="NZ_ABFCQN020000017.1"/>
</dbReference>
<dbReference type="STRING" id="584.AOUC001_14330"/>
<evidence type="ECO:0000313" key="4">
    <source>
        <dbReference type="EMBL" id="MEY2344648.1"/>
    </source>
</evidence>
<feature type="transmembrane region" description="Helical" evidence="1">
    <location>
        <begin position="12"/>
        <end position="33"/>
    </location>
</feature>
<sequence length="112" mass="12587">MTKGKTGRRLWPVLKVTGLTLLSMVVLLAVAQLGLSYYGEADSLRRAFYRARWFWLVWRCVLYGAVAVGLWKLYHHPKVSETARRSLKRSGLAMAAFVAVSEWSVWAGGDGL</sequence>
<name>A0A1Z1SSJ8_PROMI</name>
<protein>
    <submittedName>
        <fullName evidence="3">Uncharacterized protein</fullName>
    </submittedName>
</protein>
<feature type="transmembrane region" description="Helical" evidence="1">
    <location>
        <begin position="53"/>
        <end position="71"/>
    </location>
</feature>
<evidence type="ECO:0000256" key="1">
    <source>
        <dbReference type="SAM" id="Phobius"/>
    </source>
</evidence>
<dbReference type="EMBL" id="ABKSPD020000001">
    <property type="protein sequence ID" value="EKW9774774.1"/>
    <property type="molecule type" value="Genomic_DNA"/>
</dbReference>
<dbReference type="EMBL" id="UAUE01000037">
    <property type="protein sequence ID" value="SPZ03804.1"/>
    <property type="molecule type" value="Genomic_DNA"/>
</dbReference>
<dbReference type="AlphaFoldDB" id="A0A1Z1SSJ8"/>
<dbReference type="Proteomes" id="UP000251485">
    <property type="component" value="Unassembled WGS sequence"/>
</dbReference>
<dbReference type="Proteomes" id="UP001171165">
    <property type="component" value="Unassembled WGS sequence"/>
</dbReference>
<evidence type="ECO:0000313" key="5">
    <source>
        <dbReference type="EMBL" id="SPZ03804.1"/>
    </source>
</evidence>
<evidence type="ECO:0000313" key="7">
    <source>
        <dbReference type="Proteomes" id="UP000195540"/>
    </source>
</evidence>
<reference evidence="2 7" key="1">
    <citation type="submission" date="2017-05" db="EMBL/GenBank/DDBJ databases">
        <title>Whole genome sequencing of Proteus mirabilis AR_0155.</title>
        <authorList>
            <person name="Conlan S."/>
            <person name="Thomas P.J."/>
            <person name="Mullikin J."/>
            <person name="Frank K.M."/>
            <person name="Segre J.A."/>
        </authorList>
    </citation>
    <scope>NUCLEOTIDE SEQUENCE [LARGE SCALE GENOMIC DNA]</scope>
    <source>
        <strain evidence="2 7">AR_0155</strain>
    </source>
</reference>
<gene>
    <name evidence="2" type="ORF">AM402_04820</name>
    <name evidence="4" type="ORF">I3679_013665</name>
    <name evidence="5" type="ORF">NCTC10975_05161</name>
    <name evidence="6" type="ORF">NCTC11938_02759</name>
    <name evidence="3" type="ORF">PW210_000539</name>
</gene>
<evidence type="ECO:0000313" key="3">
    <source>
        <dbReference type="EMBL" id="EKW9774774.1"/>
    </source>
</evidence>
<dbReference type="OMA" id="CEYAMFF"/>
<evidence type="ECO:0000313" key="6">
    <source>
        <dbReference type="EMBL" id="SUC38489.1"/>
    </source>
</evidence>
<keyword evidence="1" id="KW-0472">Membrane</keyword>
<reference evidence="3" key="4">
    <citation type="submission" date="2023-06" db="EMBL/GenBank/DDBJ databases">
        <authorList>
            <consortium name="Clinical and Environmental Microbiology Branch: Whole genome sequencing antimicrobial resistance pathogens in the healthcare setting"/>
        </authorList>
    </citation>
    <scope>NUCLEOTIDE SEQUENCE</scope>
    <source>
        <strain evidence="3">Microbial</strain>
    </source>
</reference>
<dbReference type="EMBL" id="UGTS01000005">
    <property type="protein sequence ID" value="SUC38489.1"/>
    <property type="molecule type" value="Genomic_DNA"/>
</dbReference>
<dbReference type="EMBL" id="JADQCH020000002">
    <property type="protein sequence ID" value="MEY2344648.1"/>
    <property type="molecule type" value="Genomic_DNA"/>
</dbReference>
<keyword evidence="1" id="KW-1133">Transmembrane helix</keyword>
<organism evidence="3 10">
    <name type="scientific">Proteus mirabilis</name>
    <dbReference type="NCBI Taxonomy" id="584"/>
    <lineage>
        <taxon>Bacteria</taxon>
        <taxon>Pseudomonadati</taxon>
        <taxon>Pseudomonadota</taxon>
        <taxon>Gammaproteobacteria</taxon>
        <taxon>Enterobacterales</taxon>
        <taxon>Morganellaceae</taxon>
        <taxon>Proteus</taxon>
    </lineage>
</organism>
<dbReference type="Proteomes" id="UP000195540">
    <property type="component" value="Chromosome"/>
</dbReference>
<dbReference type="GeneID" id="6800899"/>
<evidence type="ECO:0000313" key="8">
    <source>
        <dbReference type="Proteomes" id="UP000251485"/>
    </source>
</evidence>
<reference evidence="8 9" key="2">
    <citation type="submission" date="2018-06" db="EMBL/GenBank/DDBJ databases">
        <authorList>
            <consortium name="Pathogen Informatics"/>
            <person name="Doyle S."/>
        </authorList>
    </citation>
    <scope>NUCLEOTIDE SEQUENCE [LARGE SCALE GENOMIC DNA]</scope>
    <source>
        <strain evidence="5 8">NCTC10975</strain>
        <strain evidence="6 9">NCTC11938</strain>
    </source>
</reference>
<keyword evidence="1" id="KW-0812">Transmembrane</keyword>